<evidence type="ECO:0000256" key="4">
    <source>
        <dbReference type="ARBA" id="ARBA00008236"/>
    </source>
</evidence>
<dbReference type="GO" id="GO:0004177">
    <property type="term" value="F:aminopeptidase activity"/>
    <property type="evidence" value="ECO:0007669"/>
    <property type="project" value="UniProtKB-KW"/>
</dbReference>
<dbReference type="SUPFAM" id="SSF144052">
    <property type="entry name" value="Thermophilic metalloprotease-like"/>
    <property type="match status" value="1"/>
</dbReference>
<evidence type="ECO:0000313" key="11">
    <source>
        <dbReference type="Proteomes" id="UP000420562"/>
    </source>
</evidence>
<keyword evidence="8" id="KW-0378">Hydrolase</keyword>
<keyword evidence="11" id="KW-1185">Reference proteome</keyword>
<dbReference type="InterPro" id="IPR035097">
    <property type="entry name" value="M29_N-terminal"/>
</dbReference>
<evidence type="ECO:0000256" key="8">
    <source>
        <dbReference type="ARBA" id="ARBA00022801"/>
    </source>
</evidence>
<evidence type="ECO:0000256" key="6">
    <source>
        <dbReference type="ARBA" id="ARBA00022670"/>
    </source>
</evidence>
<gene>
    <name evidence="10" type="ORF">F6V25_12390</name>
</gene>
<dbReference type="AlphaFoldDB" id="A0A7J4ZPM6"/>
<evidence type="ECO:0000313" key="10">
    <source>
        <dbReference type="EMBL" id="KAB0664852.1"/>
    </source>
</evidence>
<proteinExistence type="inferred from homology"/>
<dbReference type="PANTHER" id="PTHR34448">
    <property type="entry name" value="AMINOPEPTIDASE"/>
    <property type="match status" value="1"/>
</dbReference>
<comment type="cofactor">
    <cofactor evidence="2">
        <name>Mg(2+)</name>
        <dbReference type="ChEBI" id="CHEBI:18420"/>
    </cofactor>
</comment>
<dbReference type="Gene3D" id="3.40.1830.10">
    <property type="entry name" value="Thermophilic metalloprotease (M29)"/>
    <property type="match status" value="1"/>
</dbReference>
<keyword evidence="9" id="KW-0482">Metalloprotease</keyword>
<dbReference type="GO" id="GO:0008237">
    <property type="term" value="F:metallopeptidase activity"/>
    <property type="evidence" value="ECO:0007669"/>
    <property type="project" value="UniProtKB-KW"/>
</dbReference>
<comment type="caution">
    <text evidence="10">The sequence shown here is derived from an EMBL/GenBank/DDBJ whole genome shotgun (WGS) entry which is preliminary data.</text>
</comment>
<dbReference type="InterPro" id="IPR000787">
    <property type="entry name" value="Peptidase_M29"/>
</dbReference>
<protein>
    <submittedName>
        <fullName evidence="10">Aminopeptidase</fullName>
    </submittedName>
</protein>
<keyword evidence="5 10" id="KW-0031">Aminopeptidase</keyword>
<dbReference type="Proteomes" id="UP000420562">
    <property type="component" value="Unassembled WGS sequence"/>
</dbReference>
<dbReference type="RefSeq" id="WP_151128864.1">
    <property type="nucleotide sequence ID" value="NZ_VZQZ01000007.1"/>
</dbReference>
<evidence type="ECO:0000256" key="7">
    <source>
        <dbReference type="ARBA" id="ARBA00022723"/>
    </source>
</evidence>
<evidence type="ECO:0000256" key="3">
    <source>
        <dbReference type="ARBA" id="ARBA00001947"/>
    </source>
</evidence>
<dbReference type="EMBL" id="VZQZ01000007">
    <property type="protein sequence ID" value="KAB0664852.1"/>
    <property type="molecule type" value="Genomic_DNA"/>
</dbReference>
<evidence type="ECO:0000256" key="5">
    <source>
        <dbReference type="ARBA" id="ARBA00022438"/>
    </source>
</evidence>
<evidence type="ECO:0000256" key="1">
    <source>
        <dbReference type="ARBA" id="ARBA00001941"/>
    </source>
</evidence>
<dbReference type="GO" id="GO:0046872">
    <property type="term" value="F:metal ion binding"/>
    <property type="evidence" value="ECO:0007669"/>
    <property type="project" value="UniProtKB-KW"/>
</dbReference>
<dbReference type="GO" id="GO:0006508">
    <property type="term" value="P:proteolysis"/>
    <property type="evidence" value="ECO:0007669"/>
    <property type="project" value="UniProtKB-KW"/>
</dbReference>
<organism evidence="10 11">
    <name type="scientific">Oryzomonas japonica</name>
    <dbReference type="NCBI Taxonomy" id="2603858"/>
    <lineage>
        <taxon>Bacteria</taxon>
        <taxon>Pseudomonadati</taxon>
        <taxon>Thermodesulfobacteriota</taxon>
        <taxon>Desulfuromonadia</taxon>
        <taxon>Geobacterales</taxon>
        <taxon>Geobacteraceae</taxon>
        <taxon>Oryzomonas</taxon>
    </lineage>
</organism>
<keyword evidence="7" id="KW-0479">Metal-binding</keyword>
<comment type="cofactor">
    <cofactor evidence="3">
        <name>Zn(2+)</name>
        <dbReference type="ChEBI" id="CHEBI:29105"/>
    </cofactor>
</comment>
<keyword evidence="6" id="KW-0645">Protease</keyword>
<name>A0A7J4ZPM6_9BACT</name>
<reference evidence="10 11" key="1">
    <citation type="submission" date="2019-09" db="EMBL/GenBank/DDBJ databases">
        <title>Geobacter sp. Red96, a novel strain isolated from paddy soil.</title>
        <authorList>
            <person name="Xu Z."/>
            <person name="Masuda Y."/>
            <person name="Itoh H."/>
            <person name="Senoo K."/>
        </authorList>
    </citation>
    <scope>NUCLEOTIDE SEQUENCE [LARGE SCALE GENOMIC DNA]</scope>
    <source>
        <strain evidence="10 11">Red96</strain>
    </source>
</reference>
<sequence length="365" mass="41163">MKDARITQFAEILVDYSTRVKKGDVVLINAAGLEALPLVKELHALCLKRGAAYVEYAFSVPEIDRNFYNLANKQQLEHFPQHKLDFFKTLTVYIGIAAGDNSMVMANARQQAMVAYQKLTRPLVDQRVKHTRWVVTRYPTHAAAQEAKMSLDEYEDYLFSACCIDWHAESKKQAKLKKLIDKTKKVRIVAPDTDLAFSIDGLPGIKCDGRLNMPDGEVFTAPVRDSVQGHITYNCPSIYQGKEFNGVRFEFKDGRIVKASADGDMSGALNKILDTDEGARYIGEFSLGINPGIRRPMRNILFDEKIFGSIHFTPGQAYDECDNGNRSAVHWDLVRILADGEIWFDGVLIQKKGVFVHKELLELNP</sequence>
<comment type="similarity">
    <text evidence="4">Belongs to the peptidase M29 family.</text>
</comment>
<evidence type="ECO:0000256" key="2">
    <source>
        <dbReference type="ARBA" id="ARBA00001946"/>
    </source>
</evidence>
<dbReference type="InterPro" id="IPR052170">
    <property type="entry name" value="M29_Exopeptidase"/>
</dbReference>
<dbReference type="PANTHER" id="PTHR34448:SF1">
    <property type="entry name" value="BLL6088 PROTEIN"/>
    <property type="match status" value="1"/>
</dbReference>
<comment type="cofactor">
    <cofactor evidence="1">
        <name>Co(2+)</name>
        <dbReference type="ChEBI" id="CHEBI:48828"/>
    </cofactor>
</comment>
<evidence type="ECO:0000256" key="9">
    <source>
        <dbReference type="ARBA" id="ARBA00023049"/>
    </source>
</evidence>
<dbReference type="Pfam" id="PF02073">
    <property type="entry name" value="Peptidase_M29"/>
    <property type="match status" value="1"/>
</dbReference>
<accession>A0A7J4ZPM6</accession>